<dbReference type="RefSeq" id="WP_249284010.1">
    <property type="nucleotide sequence ID" value="NZ_JACRSO010000001.1"/>
</dbReference>
<dbReference type="Proteomes" id="UP000654279">
    <property type="component" value="Unassembled WGS sequence"/>
</dbReference>
<name>A0A926CYH0_9FIRM</name>
<accession>A0A926CYH0</accession>
<proteinExistence type="predicted"/>
<evidence type="ECO:0008006" key="4">
    <source>
        <dbReference type="Google" id="ProtNLM"/>
    </source>
</evidence>
<evidence type="ECO:0000313" key="3">
    <source>
        <dbReference type="Proteomes" id="UP000654279"/>
    </source>
</evidence>
<feature type="chain" id="PRO_5038876400" description="X-X-X-Leu-X-X-Gly heptad repeat protein" evidence="1">
    <location>
        <begin position="32"/>
        <end position="565"/>
    </location>
</feature>
<protein>
    <recommendedName>
        <fullName evidence="4">X-X-X-Leu-X-X-Gly heptad repeat protein</fullName>
    </recommendedName>
</protein>
<reference evidence="2" key="1">
    <citation type="submission" date="2020-08" db="EMBL/GenBank/DDBJ databases">
        <title>Genome public.</title>
        <authorList>
            <person name="Liu C."/>
            <person name="Sun Q."/>
        </authorList>
    </citation>
    <scope>NUCLEOTIDE SEQUENCE</scope>
    <source>
        <strain evidence="2">NSJ-44</strain>
    </source>
</reference>
<organism evidence="2 3">
    <name type="scientific">Luoshenia tenuis</name>
    <dbReference type="NCBI Taxonomy" id="2763654"/>
    <lineage>
        <taxon>Bacteria</taxon>
        <taxon>Bacillati</taxon>
        <taxon>Bacillota</taxon>
        <taxon>Clostridia</taxon>
        <taxon>Christensenellales</taxon>
        <taxon>Christensenellaceae</taxon>
        <taxon>Luoshenia</taxon>
    </lineage>
</organism>
<sequence>MMKKNTFKRATQLTLAGILCAACAWNSNLQAAAQMEKAQNAQPVVKDETVYVTLDSQGNQQGIQVVNHLLVPEEGSYTDYGRYTAIKNMTDDTLPAQSGEQIVWNLPAMPEGFYYQGTLESGEIPWNFQINYWLDGKKVEPQQLAGATGKVEIEIAAQANERADAIYQERYMLQVTVPVDMGKAEVVAAQGATQVVTGQSKQLAFTLLPGRSGTFRIELSARDFAFDGISAAMMPADLSGYFDTDEVKEGFSQLEDGAKELADGTQAFAQGMDQLAEGTSGLASGTGELDAGAKALQSGMKDYADGLSTYIEELEKLAQGAQQLKDGMAQAGDFSQLTEGFEGAVQAMGQLALTHEEKAQFQQLIMAAQQPGASQETLQAAQAAMAALKLDGAITQISGQLGGAAQGVGEAQAGLQTLIEKYGELSDGLAALPDGARELLGGFNELKGGQAQITSGVSELKDGAKTLNEAVSQLPDQAETLSDGQGQLYEGIKEAGEQIEEMLPQSDGEIAYTSFASAQGVAPQSVQFVVQSAAIRVEAQSAQETDEPEAEENWFDRLLGLFRWN</sequence>
<keyword evidence="1" id="KW-0732">Signal</keyword>
<dbReference type="EMBL" id="JACRSO010000001">
    <property type="protein sequence ID" value="MBC8527936.1"/>
    <property type="molecule type" value="Genomic_DNA"/>
</dbReference>
<feature type="signal peptide" evidence="1">
    <location>
        <begin position="1"/>
        <end position="31"/>
    </location>
</feature>
<comment type="caution">
    <text evidence="2">The sequence shown here is derived from an EMBL/GenBank/DDBJ whole genome shotgun (WGS) entry which is preliminary data.</text>
</comment>
<evidence type="ECO:0000256" key="1">
    <source>
        <dbReference type="SAM" id="SignalP"/>
    </source>
</evidence>
<dbReference type="AlphaFoldDB" id="A0A926CYH0"/>
<dbReference type="Gene3D" id="1.10.287.950">
    <property type="entry name" value="Methyl-accepting chemotaxis protein"/>
    <property type="match status" value="2"/>
</dbReference>
<dbReference type="SUPFAM" id="SSF58104">
    <property type="entry name" value="Methyl-accepting chemotaxis protein (MCP) signaling domain"/>
    <property type="match status" value="1"/>
</dbReference>
<keyword evidence="3" id="KW-1185">Reference proteome</keyword>
<gene>
    <name evidence="2" type="ORF">H8699_00600</name>
</gene>
<evidence type="ECO:0000313" key="2">
    <source>
        <dbReference type="EMBL" id="MBC8527936.1"/>
    </source>
</evidence>